<dbReference type="Pfam" id="PF09388">
    <property type="entry name" value="SpoOE-like"/>
    <property type="match status" value="1"/>
</dbReference>
<sequence length="58" mass="6951">MEKMNDLQMNIEVMRERLNKLIENNNFKLVNKEIIDLSQELDILLDNYVKLKKDSILS</sequence>
<accession>A0ABY8EJD7</accession>
<dbReference type="Proteomes" id="UP001222800">
    <property type="component" value="Chromosome"/>
</dbReference>
<dbReference type="SUPFAM" id="SSF140500">
    <property type="entry name" value="BAS1536-like"/>
    <property type="match status" value="1"/>
</dbReference>
<evidence type="ECO:0000313" key="2">
    <source>
        <dbReference type="EMBL" id="WFD11053.1"/>
    </source>
</evidence>
<evidence type="ECO:0000313" key="3">
    <source>
        <dbReference type="Proteomes" id="UP001222800"/>
    </source>
</evidence>
<dbReference type="Gene3D" id="4.10.280.10">
    <property type="entry name" value="Helix-loop-helix DNA-binding domain"/>
    <property type="match status" value="1"/>
</dbReference>
<dbReference type="InterPro" id="IPR036638">
    <property type="entry name" value="HLH_DNA-bd_sf"/>
</dbReference>
<dbReference type="InterPro" id="IPR037208">
    <property type="entry name" value="Spo0E-like_sf"/>
</dbReference>
<organism evidence="2 3">
    <name type="scientific">Tepidibacter hydrothermalis</name>
    <dbReference type="NCBI Taxonomy" id="3036126"/>
    <lineage>
        <taxon>Bacteria</taxon>
        <taxon>Bacillati</taxon>
        <taxon>Bacillota</taxon>
        <taxon>Clostridia</taxon>
        <taxon>Peptostreptococcales</taxon>
        <taxon>Peptostreptococcaceae</taxon>
        <taxon>Tepidibacter</taxon>
    </lineage>
</organism>
<dbReference type="EMBL" id="CP120733">
    <property type="protein sequence ID" value="WFD11053.1"/>
    <property type="molecule type" value="Genomic_DNA"/>
</dbReference>
<protein>
    <submittedName>
        <fullName evidence="2">Aspartyl-phosphate phosphatase Spo0E family protein</fullName>
    </submittedName>
</protein>
<gene>
    <name evidence="2" type="ORF">P4S50_02965</name>
</gene>
<name>A0ABY8EJD7_9FIRM</name>
<reference evidence="2 3" key="1">
    <citation type="submission" date="2023-03" db="EMBL/GenBank/DDBJ databases">
        <title>Complete genome sequence of Tepidibacter sp. SWIR-1, isolated from a deep-sea hydrothermal vent.</title>
        <authorList>
            <person name="Li X."/>
        </authorList>
    </citation>
    <scope>NUCLEOTIDE SEQUENCE [LARGE SCALE GENOMIC DNA]</scope>
    <source>
        <strain evidence="2 3">SWIR-1</strain>
    </source>
</reference>
<keyword evidence="1" id="KW-0175">Coiled coil</keyword>
<feature type="coiled-coil region" evidence="1">
    <location>
        <begin position="4"/>
        <end position="54"/>
    </location>
</feature>
<keyword evidence="3" id="KW-1185">Reference proteome</keyword>
<dbReference type="RefSeq" id="WP_277733017.1">
    <property type="nucleotide sequence ID" value="NZ_CP120733.1"/>
</dbReference>
<dbReference type="InterPro" id="IPR018540">
    <property type="entry name" value="Spo0E-like"/>
</dbReference>
<evidence type="ECO:0000256" key="1">
    <source>
        <dbReference type="SAM" id="Coils"/>
    </source>
</evidence>
<proteinExistence type="predicted"/>